<evidence type="ECO:0000256" key="1">
    <source>
        <dbReference type="SAM" id="Phobius"/>
    </source>
</evidence>
<keyword evidence="1" id="KW-0812">Transmembrane</keyword>
<dbReference type="Proteomes" id="UP000317043">
    <property type="component" value="Unassembled WGS sequence"/>
</dbReference>
<dbReference type="RefSeq" id="WP_142040177.1">
    <property type="nucleotide sequence ID" value="NZ_JBHTGS010000001.1"/>
</dbReference>
<dbReference type="EMBL" id="VFOW01000001">
    <property type="protein sequence ID" value="TQL77380.1"/>
    <property type="molecule type" value="Genomic_DNA"/>
</dbReference>
<protein>
    <submittedName>
        <fullName evidence="2">Uncharacterized protein</fullName>
    </submittedName>
</protein>
<feature type="transmembrane region" description="Helical" evidence="1">
    <location>
        <begin position="46"/>
        <end position="63"/>
    </location>
</feature>
<proteinExistence type="predicted"/>
<keyword evidence="3" id="KW-1185">Reference proteome</keyword>
<dbReference type="AlphaFoldDB" id="A0A543AXV9"/>
<sequence>MTDDPDGEKKPATVFGADFGEWALAVCVGGVGGAVLGSMWGDTPTGMGMGSVAGIFYLLFWRGEKKESSR</sequence>
<dbReference type="InParanoid" id="A0A543AXV9"/>
<reference evidence="2 3" key="1">
    <citation type="submission" date="2019-06" db="EMBL/GenBank/DDBJ databases">
        <title>Sequencing the genomes of 1000 actinobacteria strains.</title>
        <authorList>
            <person name="Klenk H.-P."/>
        </authorList>
    </citation>
    <scope>NUCLEOTIDE SEQUENCE [LARGE SCALE GENOMIC DNA]</scope>
    <source>
        <strain evidence="2 3">DSM 45928</strain>
    </source>
</reference>
<gene>
    <name evidence="2" type="ORF">FB566_2939</name>
</gene>
<name>A0A543AXV9_9ACTN</name>
<organism evidence="2 3">
    <name type="scientific">Stackebrandtia endophytica</name>
    <dbReference type="NCBI Taxonomy" id="1496996"/>
    <lineage>
        <taxon>Bacteria</taxon>
        <taxon>Bacillati</taxon>
        <taxon>Actinomycetota</taxon>
        <taxon>Actinomycetes</taxon>
        <taxon>Glycomycetales</taxon>
        <taxon>Glycomycetaceae</taxon>
        <taxon>Stackebrandtia</taxon>
    </lineage>
</organism>
<accession>A0A543AXV9</accession>
<evidence type="ECO:0000313" key="3">
    <source>
        <dbReference type="Proteomes" id="UP000317043"/>
    </source>
</evidence>
<feature type="transmembrane region" description="Helical" evidence="1">
    <location>
        <begin position="19"/>
        <end position="40"/>
    </location>
</feature>
<keyword evidence="1" id="KW-1133">Transmembrane helix</keyword>
<comment type="caution">
    <text evidence="2">The sequence shown here is derived from an EMBL/GenBank/DDBJ whole genome shotgun (WGS) entry which is preliminary data.</text>
</comment>
<evidence type="ECO:0000313" key="2">
    <source>
        <dbReference type="EMBL" id="TQL77380.1"/>
    </source>
</evidence>
<keyword evidence="1" id="KW-0472">Membrane</keyword>